<dbReference type="GO" id="GO:0016740">
    <property type="term" value="F:transferase activity"/>
    <property type="evidence" value="ECO:0007669"/>
    <property type="project" value="UniProtKB-KW"/>
</dbReference>
<gene>
    <name evidence="1" type="ORF">C2E21_4709</name>
</gene>
<protein>
    <submittedName>
        <fullName evidence="1">Glycosyl transferase family 2</fullName>
    </submittedName>
</protein>
<keyword evidence="1" id="KW-0808">Transferase</keyword>
<organism evidence="1 2">
    <name type="scientific">Chlorella sorokiniana</name>
    <name type="common">Freshwater green alga</name>
    <dbReference type="NCBI Taxonomy" id="3076"/>
    <lineage>
        <taxon>Eukaryota</taxon>
        <taxon>Viridiplantae</taxon>
        <taxon>Chlorophyta</taxon>
        <taxon>core chlorophytes</taxon>
        <taxon>Trebouxiophyceae</taxon>
        <taxon>Chlorellales</taxon>
        <taxon>Chlorellaceae</taxon>
        <taxon>Chlorella clade</taxon>
        <taxon>Chlorella</taxon>
    </lineage>
</organism>
<evidence type="ECO:0000313" key="2">
    <source>
        <dbReference type="Proteomes" id="UP000239899"/>
    </source>
</evidence>
<reference evidence="1 2" key="1">
    <citation type="journal article" date="2018" name="Plant J.">
        <title>Genome sequences of Chlorella sorokiniana UTEX 1602 and Micractinium conductrix SAG 241.80: implications to maltose excretion by a green alga.</title>
        <authorList>
            <person name="Arriola M.B."/>
            <person name="Velmurugan N."/>
            <person name="Zhang Y."/>
            <person name="Plunkett M.H."/>
            <person name="Hondzo H."/>
            <person name="Barney B.M."/>
        </authorList>
    </citation>
    <scope>NUCLEOTIDE SEQUENCE [LARGE SCALE GENOMIC DNA]</scope>
    <source>
        <strain evidence="2">UTEX 1602</strain>
    </source>
</reference>
<name>A0A2P6TS00_CHLSO</name>
<sequence length="325" mass="35627">MAISKARTRMPRLTAAVATTRMPRLTAAVATTRMPRLTAAVATAAVVLLLVSSRGLRRGACSSQRTVPLLPPAPNGSQLLYVLRGSNATASLLASYQQMQRDLGADRVFLTFDDTHGPWPHGNATRMTSPRTPDSPHVLLFNQSEAEAVTAGVTEHMQYFEQPSLVLFYRHIGDSISYQHVWRLENDVRCNGNYSQCLAPSAALAHDLLCSWEPMHITAGANVWRFSQLGGALADVPMCERHGCFVPVMRISQRALGLGSQAMGLSSGYMEVFWSTLLAQAGMTMAVLPAESIGWLEYFVNYAVQSKQHSVPSTPDNRLYHPIKE</sequence>
<evidence type="ECO:0000313" key="1">
    <source>
        <dbReference type="EMBL" id="PRW56832.1"/>
    </source>
</evidence>
<dbReference type="EMBL" id="LHPG02000008">
    <property type="protein sequence ID" value="PRW56832.1"/>
    <property type="molecule type" value="Genomic_DNA"/>
</dbReference>
<dbReference type="AlphaFoldDB" id="A0A2P6TS00"/>
<accession>A0A2P6TS00</accession>
<keyword evidence="2" id="KW-1185">Reference proteome</keyword>
<comment type="caution">
    <text evidence="1">The sequence shown here is derived from an EMBL/GenBank/DDBJ whole genome shotgun (WGS) entry which is preliminary data.</text>
</comment>
<dbReference type="Proteomes" id="UP000239899">
    <property type="component" value="Unassembled WGS sequence"/>
</dbReference>
<proteinExistence type="predicted"/>